<sequence>MPLQNRVDPYAAIHAVSARGTFMGNRGGCFHTEARTLKRTHWKSRHWIICLLDFKGRKRELMAPGKYTELFFLDEATALAAGHKPCFECRREDARAFKDALVRAGVTGKTASVADIDRLIAGEVQERLRCKSTANLAQADALPDGAMFDWGGGAWLKLGDRCLPWSFEGYGRPVTAPTVSVKVLTPHATLNALAAGYEPDVHLSADQN</sequence>
<proteinExistence type="predicted"/>
<dbReference type="Proteomes" id="UP001083770">
    <property type="component" value="Unassembled WGS sequence"/>
</dbReference>
<dbReference type="EMBL" id="JAPWGW010000002">
    <property type="protein sequence ID" value="MCZ4297832.1"/>
    <property type="molecule type" value="Genomic_DNA"/>
</dbReference>
<gene>
    <name evidence="1" type="ORF">O4G74_07165</name>
</gene>
<dbReference type="RefSeq" id="WP_269401955.1">
    <property type="nucleotide sequence ID" value="NZ_JAPWGW010000002.1"/>
</dbReference>
<keyword evidence="2" id="KW-1185">Reference proteome</keyword>
<protein>
    <submittedName>
        <fullName evidence="1">Uncharacterized protein</fullName>
    </submittedName>
</protein>
<evidence type="ECO:0000313" key="1">
    <source>
        <dbReference type="EMBL" id="MCZ4297832.1"/>
    </source>
</evidence>
<reference evidence="1" key="1">
    <citation type="submission" date="2022-12" db="EMBL/GenBank/DDBJ databases">
        <title>Bacterial isolates from different developmental stages of Nematostella vectensis.</title>
        <authorList>
            <person name="Fraune S."/>
        </authorList>
    </citation>
    <scope>NUCLEOTIDE SEQUENCE</scope>
    <source>
        <strain evidence="1">G21632-S1</strain>
    </source>
</reference>
<accession>A0ABT4LTZ3</accession>
<comment type="caution">
    <text evidence="1">The sequence shown here is derived from an EMBL/GenBank/DDBJ whole genome shotgun (WGS) entry which is preliminary data.</text>
</comment>
<evidence type="ECO:0000313" key="2">
    <source>
        <dbReference type="Proteomes" id="UP001083770"/>
    </source>
</evidence>
<name>A0ABT4LTZ3_9PROT</name>
<organism evidence="1 2">
    <name type="scientific">Henriciella marina</name>
    <dbReference type="NCBI Taxonomy" id="453851"/>
    <lineage>
        <taxon>Bacteria</taxon>
        <taxon>Pseudomonadati</taxon>
        <taxon>Pseudomonadota</taxon>
        <taxon>Alphaproteobacteria</taxon>
        <taxon>Hyphomonadales</taxon>
        <taxon>Hyphomonadaceae</taxon>
        <taxon>Henriciella</taxon>
    </lineage>
</organism>